<dbReference type="Pfam" id="PF01510">
    <property type="entry name" value="Amidase_2"/>
    <property type="match status" value="1"/>
</dbReference>
<accession>A0A6M3JFY1</accession>
<dbReference type="InterPro" id="IPR002502">
    <property type="entry name" value="Amidase_domain"/>
</dbReference>
<name>A0A6M3JFY1_9ZZZZ</name>
<evidence type="ECO:0000259" key="1">
    <source>
        <dbReference type="Pfam" id="PF01510"/>
    </source>
</evidence>
<dbReference type="AlphaFoldDB" id="A0A6M3JFY1"/>
<dbReference type="GO" id="GO:0009253">
    <property type="term" value="P:peptidoglycan catabolic process"/>
    <property type="evidence" value="ECO:0007669"/>
    <property type="project" value="InterPro"/>
</dbReference>
<dbReference type="EMBL" id="MT141649">
    <property type="protein sequence ID" value="QJA68793.1"/>
    <property type="molecule type" value="Genomic_DNA"/>
</dbReference>
<gene>
    <name evidence="2" type="ORF">MM415A05741_0011</name>
</gene>
<protein>
    <submittedName>
        <fullName evidence="2">Putative N-acetylmuramoyl-L-alanine amidase</fullName>
    </submittedName>
</protein>
<dbReference type="InterPro" id="IPR036505">
    <property type="entry name" value="Amidase/PGRP_sf"/>
</dbReference>
<dbReference type="SUPFAM" id="SSF55846">
    <property type="entry name" value="N-acetylmuramoyl-L-alanine amidase-like"/>
    <property type="match status" value="1"/>
</dbReference>
<dbReference type="GO" id="GO:0008745">
    <property type="term" value="F:N-acetylmuramoyl-L-alanine amidase activity"/>
    <property type="evidence" value="ECO:0007669"/>
    <property type="project" value="InterPro"/>
</dbReference>
<sequence>MTTYPDESHLTGVWRVLRASEFEDWLKAQTIKKQRRYIVDHHTWSPNYNPQDPGKFLAQIKSIFRNYYEVPISKGGRGWPRDHGPHLFVGVIDDEPWVVIAANMHVNGPQCANWNTTSIGIETVWNGDKAPWHEPILTGLAHIHRAFERVYGIPLESAALKGVNQCTPANSKNMGYIFHRDALNSNKSCPGNKNTHQLLQAALDAEEDMAVRHVAPSTYKPELEKLVRAGIITKKELYDEPGEVSDAAGLDWVITVIGRVAEKAGIVPKS</sequence>
<evidence type="ECO:0000313" key="2">
    <source>
        <dbReference type="EMBL" id="QJA68793.1"/>
    </source>
</evidence>
<organism evidence="2">
    <name type="scientific">viral metagenome</name>
    <dbReference type="NCBI Taxonomy" id="1070528"/>
    <lineage>
        <taxon>unclassified sequences</taxon>
        <taxon>metagenomes</taxon>
        <taxon>organismal metagenomes</taxon>
    </lineage>
</organism>
<proteinExistence type="predicted"/>
<dbReference type="Gene3D" id="3.40.80.10">
    <property type="entry name" value="Peptidoglycan recognition protein-like"/>
    <property type="match status" value="1"/>
</dbReference>
<feature type="domain" description="N-acetylmuramoyl-L-alanine amidase" evidence="1">
    <location>
        <begin position="35"/>
        <end position="192"/>
    </location>
</feature>
<reference evidence="2" key="1">
    <citation type="submission" date="2020-03" db="EMBL/GenBank/DDBJ databases">
        <title>The deep terrestrial virosphere.</title>
        <authorList>
            <person name="Holmfeldt K."/>
            <person name="Nilsson E."/>
            <person name="Simone D."/>
            <person name="Lopez-Fernandez M."/>
            <person name="Wu X."/>
            <person name="de Brujin I."/>
            <person name="Lundin D."/>
            <person name="Andersson A."/>
            <person name="Bertilsson S."/>
            <person name="Dopson M."/>
        </authorList>
    </citation>
    <scope>NUCLEOTIDE SEQUENCE</scope>
    <source>
        <strain evidence="2">MM415A05741</strain>
    </source>
</reference>